<dbReference type="InterPro" id="IPR051093">
    <property type="entry name" value="Neuroligin/BSAL"/>
</dbReference>
<protein>
    <recommendedName>
        <fullName evidence="4">Carboxylic ester hydrolase</fullName>
        <ecNumber evidence="4">3.1.1.-</ecNumber>
    </recommendedName>
</protein>
<proteinExistence type="inferred from homology"/>
<dbReference type="EC" id="3.1.1.-" evidence="4"/>
<dbReference type="PROSITE" id="PS00122">
    <property type="entry name" value="CARBOXYLESTERASE_B_1"/>
    <property type="match status" value="1"/>
</dbReference>
<evidence type="ECO:0000259" key="5">
    <source>
        <dbReference type="Pfam" id="PF00135"/>
    </source>
</evidence>
<keyword evidence="2 4" id="KW-0732">Signal</keyword>
<evidence type="ECO:0000313" key="7">
    <source>
        <dbReference type="Proteomes" id="UP001164746"/>
    </source>
</evidence>
<dbReference type="InterPro" id="IPR019819">
    <property type="entry name" value="Carboxylesterase_B_CS"/>
</dbReference>
<dbReference type="InterPro" id="IPR002018">
    <property type="entry name" value="CarbesteraseB"/>
</dbReference>
<dbReference type="SUPFAM" id="SSF53474">
    <property type="entry name" value="alpha/beta-Hydrolases"/>
    <property type="match status" value="1"/>
</dbReference>
<dbReference type="Pfam" id="PF00135">
    <property type="entry name" value="COesterase"/>
    <property type="match status" value="1"/>
</dbReference>
<comment type="similarity">
    <text evidence="1 4">Belongs to the type-B carboxylesterase/lipase family.</text>
</comment>
<evidence type="ECO:0000256" key="1">
    <source>
        <dbReference type="ARBA" id="ARBA00005964"/>
    </source>
</evidence>
<feature type="signal peptide" evidence="4">
    <location>
        <begin position="1"/>
        <end position="20"/>
    </location>
</feature>
<organism evidence="6 7">
    <name type="scientific">Mya arenaria</name>
    <name type="common">Soft-shell clam</name>
    <dbReference type="NCBI Taxonomy" id="6604"/>
    <lineage>
        <taxon>Eukaryota</taxon>
        <taxon>Metazoa</taxon>
        <taxon>Spiralia</taxon>
        <taxon>Lophotrochozoa</taxon>
        <taxon>Mollusca</taxon>
        <taxon>Bivalvia</taxon>
        <taxon>Autobranchia</taxon>
        <taxon>Heteroconchia</taxon>
        <taxon>Euheterodonta</taxon>
        <taxon>Imparidentia</taxon>
        <taxon>Neoheterodontei</taxon>
        <taxon>Myida</taxon>
        <taxon>Myoidea</taxon>
        <taxon>Myidae</taxon>
        <taxon>Mya</taxon>
    </lineage>
</organism>
<evidence type="ECO:0000256" key="4">
    <source>
        <dbReference type="RuleBase" id="RU361235"/>
    </source>
</evidence>
<dbReference type="PROSITE" id="PS00941">
    <property type="entry name" value="CARBOXYLESTERASE_B_2"/>
    <property type="match status" value="1"/>
</dbReference>
<gene>
    <name evidence="6" type="ORF">MAR_000478</name>
</gene>
<feature type="domain" description="Carboxylesterase type B" evidence="5">
    <location>
        <begin position="29"/>
        <end position="570"/>
    </location>
</feature>
<evidence type="ECO:0000313" key="6">
    <source>
        <dbReference type="EMBL" id="WAR18640.1"/>
    </source>
</evidence>
<dbReference type="Proteomes" id="UP001164746">
    <property type="component" value="Chromosome 11"/>
</dbReference>
<dbReference type="InterPro" id="IPR019826">
    <property type="entry name" value="Carboxylesterase_B_AS"/>
</dbReference>
<dbReference type="PANTHER" id="PTHR43903">
    <property type="entry name" value="NEUROLIGIN"/>
    <property type="match status" value="1"/>
</dbReference>
<accession>A0ABY7F9C0</accession>
<evidence type="ECO:0000256" key="2">
    <source>
        <dbReference type="ARBA" id="ARBA00022729"/>
    </source>
</evidence>
<dbReference type="EMBL" id="CP111022">
    <property type="protein sequence ID" value="WAR18640.1"/>
    <property type="molecule type" value="Genomic_DNA"/>
</dbReference>
<dbReference type="InterPro" id="IPR029058">
    <property type="entry name" value="AB_hydrolase_fold"/>
</dbReference>
<keyword evidence="7" id="KW-1185">Reference proteome</keyword>
<sequence length="600" mass="66034">MSSEIFGTVITISLLASVRAFLFDDARLHVHTGVGEIAGYTVDLQFEGTVYTSRQFLGIPYAEPPLGDKRFRKPTMMTKLPSSPFKAYTHGPVCPQPLASGLNTSEDCLFLNIYTPMPTMNGSKTHSWPVMVFIHGGGFNIGFSNIYDGSVLSAMNHVIVVTINYRLGPLGFFSTHDQNAPGNYGLWDQHLALQWVQNNIGYFGGDPDTITIFGESAGGSSVVYQSLFAGNKGLIKRAIAQSGTIAGWAVDRFNSSFKGSMNFAHALGCNRSSSADMMVCLRKKQSSDISSTAVSVQLPFFPSNNVNRSWIPVLDHVFVKTETIGLLSKLKSTNFVSNFSTFTDIEFMIGANSYDGLVYIPDWLLFMNVTSDASGEYPVTIEQIKDTVVPRIAQTVLGEMPTQSVLDTIAFEYTPWADRTNTTLLLKTMIDICTDSLLYAPSLLTARGHQRGTKNTYMYKFSVAPPRSFMPPPPSLLGERVASHTDELVFLFGFPASGLMQALDFTIADVTPEMLNVSKIMMRMWTNFAISGSPNNPVSLENVYPGLNWPEFGTESGQYLDIEPRMSANSRGERLAARADRFWNTIVPDLQASTRGNICL</sequence>
<dbReference type="Gene3D" id="3.40.50.1820">
    <property type="entry name" value="alpha/beta hydrolase"/>
    <property type="match status" value="1"/>
</dbReference>
<feature type="chain" id="PRO_5044986062" description="Carboxylic ester hydrolase" evidence="4">
    <location>
        <begin position="21"/>
        <end position="600"/>
    </location>
</feature>
<evidence type="ECO:0000256" key="3">
    <source>
        <dbReference type="ARBA" id="ARBA00022801"/>
    </source>
</evidence>
<reference evidence="6" key="1">
    <citation type="submission" date="2022-11" db="EMBL/GenBank/DDBJ databases">
        <title>Centuries of genome instability and evolution in soft-shell clam transmissible cancer (bioRxiv).</title>
        <authorList>
            <person name="Hart S.F.M."/>
            <person name="Yonemitsu M.A."/>
            <person name="Giersch R.M."/>
            <person name="Beal B.F."/>
            <person name="Arriagada G."/>
            <person name="Davis B.W."/>
            <person name="Ostrander E.A."/>
            <person name="Goff S.P."/>
            <person name="Metzger M.J."/>
        </authorList>
    </citation>
    <scope>NUCLEOTIDE SEQUENCE</scope>
    <source>
        <strain evidence="6">MELC-2E11</strain>
        <tissue evidence="6">Siphon/mantle</tissue>
    </source>
</reference>
<keyword evidence="3 4" id="KW-0378">Hydrolase</keyword>
<name>A0ABY7F9C0_MYAAR</name>